<comment type="caution">
    <text evidence="1">The sequence shown here is derived from an EMBL/GenBank/DDBJ whole genome shotgun (WGS) entry which is preliminary data.</text>
</comment>
<gene>
    <name evidence="1" type="ORF">M9458_048524</name>
</gene>
<accession>A0ABD0NAF7</accession>
<dbReference type="EMBL" id="JAMKFB020000024">
    <property type="protein sequence ID" value="KAL0157278.1"/>
    <property type="molecule type" value="Genomic_DNA"/>
</dbReference>
<organism evidence="1 2">
    <name type="scientific">Cirrhinus mrigala</name>
    <name type="common">Mrigala</name>
    <dbReference type="NCBI Taxonomy" id="683832"/>
    <lineage>
        <taxon>Eukaryota</taxon>
        <taxon>Metazoa</taxon>
        <taxon>Chordata</taxon>
        <taxon>Craniata</taxon>
        <taxon>Vertebrata</taxon>
        <taxon>Euteleostomi</taxon>
        <taxon>Actinopterygii</taxon>
        <taxon>Neopterygii</taxon>
        <taxon>Teleostei</taxon>
        <taxon>Ostariophysi</taxon>
        <taxon>Cypriniformes</taxon>
        <taxon>Cyprinidae</taxon>
        <taxon>Labeoninae</taxon>
        <taxon>Labeonini</taxon>
        <taxon>Cirrhinus</taxon>
    </lineage>
</organism>
<keyword evidence="2" id="KW-1185">Reference proteome</keyword>
<reference evidence="1 2" key="1">
    <citation type="submission" date="2024-05" db="EMBL/GenBank/DDBJ databases">
        <title>Genome sequencing and assembly of Indian major carp, Cirrhinus mrigala (Hamilton, 1822).</title>
        <authorList>
            <person name="Mohindra V."/>
            <person name="Chowdhury L.M."/>
            <person name="Lal K."/>
            <person name="Jena J.K."/>
        </authorList>
    </citation>
    <scope>NUCLEOTIDE SEQUENCE [LARGE SCALE GENOMIC DNA]</scope>
    <source>
        <strain evidence="1">CM1030</strain>
        <tissue evidence="1">Blood</tissue>
    </source>
</reference>
<dbReference type="Proteomes" id="UP001529510">
    <property type="component" value="Unassembled WGS sequence"/>
</dbReference>
<name>A0ABD0NAF7_CIRMR</name>
<dbReference type="PANTHER" id="PTHR33862">
    <property type="entry name" value="OROFACIAL CLEFT 1 CANDIDATE GENE 1 PROTEIN"/>
    <property type="match status" value="1"/>
</dbReference>
<sequence>VLPASCDLLPSSVLVFKLLSLPGDHSHVSSVVGWGAFPICDCSLQLFSGNPNSSLNQFRKIEHLLSTDLDNWLCNLYFQ</sequence>
<feature type="non-terminal residue" evidence="1">
    <location>
        <position position="1"/>
    </location>
</feature>
<evidence type="ECO:0000313" key="2">
    <source>
        <dbReference type="Proteomes" id="UP001529510"/>
    </source>
</evidence>
<dbReference type="PANTHER" id="PTHR33862:SF3">
    <property type="entry name" value="OROFACIAL CLEFT 1 CANDIDATE GENE 1 PROTEIN"/>
    <property type="match status" value="1"/>
</dbReference>
<feature type="non-terminal residue" evidence="1">
    <location>
        <position position="79"/>
    </location>
</feature>
<protein>
    <submittedName>
        <fullName evidence="1">Uncharacterized protein</fullName>
    </submittedName>
</protein>
<dbReference type="InterPro" id="IPR031390">
    <property type="entry name" value="OFCC1"/>
</dbReference>
<proteinExistence type="predicted"/>
<evidence type="ECO:0000313" key="1">
    <source>
        <dbReference type="EMBL" id="KAL0157278.1"/>
    </source>
</evidence>
<dbReference type="AlphaFoldDB" id="A0ABD0NAF7"/>